<dbReference type="OrthoDB" id="137725at2157"/>
<proteinExistence type="predicted"/>
<evidence type="ECO:0000313" key="3">
    <source>
        <dbReference type="Proteomes" id="UP000198856"/>
    </source>
</evidence>
<name>A0A1G8WRN7_9EURY</name>
<keyword evidence="3" id="KW-1185">Reference proteome</keyword>
<sequence>MARIHALVVLCLLLTVGAGCLTFGDDNPTTETLLADLNETDPPETVAATFEANWTYEGATLSLSYDAWYRSDGASRVENDVGGRTTVTVDDGDRRWRYDPGQNTVRVRPGGSGDDPVTQMRRGLARILQTAPVTDIRETQYQGRTVYHLTLDPAGDRDQLVPPLLPGGITSRDEQLDETETPFNTTRMELWVDAEYMFLVKQRIEGEETGVFRYRNITFEGVDDDRFEFEVPENATVQTPTDSENATDARAPITP</sequence>
<evidence type="ECO:0000313" key="2">
    <source>
        <dbReference type="EMBL" id="SDJ81062.1"/>
    </source>
</evidence>
<dbReference type="Proteomes" id="UP000198856">
    <property type="component" value="Unassembled WGS sequence"/>
</dbReference>
<keyword evidence="2" id="KW-0449">Lipoprotein</keyword>
<dbReference type="AlphaFoldDB" id="A0A1G8WRN7"/>
<dbReference type="InterPro" id="IPR029046">
    <property type="entry name" value="LolA/LolB/LppX"/>
</dbReference>
<dbReference type="PANTHER" id="PTHR37507">
    <property type="entry name" value="SPORULATION PROTEIN YDCC"/>
    <property type="match status" value="1"/>
</dbReference>
<reference evidence="2 3" key="1">
    <citation type="submission" date="2016-10" db="EMBL/GenBank/DDBJ databases">
        <authorList>
            <person name="de Groot N.N."/>
        </authorList>
    </citation>
    <scope>NUCLEOTIDE SEQUENCE [LARGE SCALE GENOMIC DNA]</scope>
    <source>
        <strain evidence="2 3">IBRC-M10015</strain>
    </source>
</reference>
<dbReference type="EMBL" id="FNFC01000009">
    <property type="protein sequence ID" value="SDJ81062.1"/>
    <property type="molecule type" value="Genomic_DNA"/>
</dbReference>
<dbReference type="RefSeq" id="WP_092702874.1">
    <property type="nucleotide sequence ID" value="NZ_FNFC01000009.1"/>
</dbReference>
<dbReference type="SUPFAM" id="SSF89392">
    <property type="entry name" value="Prokaryotic lipoproteins and lipoprotein localization factors"/>
    <property type="match status" value="1"/>
</dbReference>
<gene>
    <name evidence="2" type="ORF">SAMN05216226_109177</name>
</gene>
<evidence type="ECO:0000256" key="1">
    <source>
        <dbReference type="SAM" id="MobiDB-lite"/>
    </source>
</evidence>
<feature type="region of interest" description="Disordered" evidence="1">
    <location>
        <begin position="234"/>
        <end position="255"/>
    </location>
</feature>
<organism evidence="2 3">
    <name type="scientific">Halovenus aranensis</name>
    <dbReference type="NCBI Taxonomy" id="890420"/>
    <lineage>
        <taxon>Archaea</taxon>
        <taxon>Methanobacteriati</taxon>
        <taxon>Methanobacteriota</taxon>
        <taxon>Stenosarchaea group</taxon>
        <taxon>Halobacteria</taxon>
        <taxon>Halobacteriales</taxon>
        <taxon>Haloarculaceae</taxon>
        <taxon>Halovenus</taxon>
    </lineage>
</organism>
<dbReference type="STRING" id="890420.SAMN05216226_109177"/>
<dbReference type="PROSITE" id="PS51257">
    <property type="entry name" value="PROKAR_LIPOPROTEIN"/>
    <property type="match status" value="1"/>
</dbReference>
<protein>
    <submittedName>
        <fullName evidence="2">Outer membrane lipoprotein-sorting protein</fullName>
    </submittedName>
</protein>
<feature type="compositionally biased region" description="Polar residues" evidence="1">
    <location>
        <begin position="235"/>
        <end position="246"/>
    </location>
</feature>
<dbReference type="InterPro" id="IPR052944">
    <property type="entry name" value="Sporulation_related"/>
</dbReference>
<dbReference type="Gene3D" id="2.50.20.10">
    <property type="entry name" value="Lipoprotein localisation LolA/LolB/LppX"/>
    <property type="match status" value="1"/>
</dbReference>
<dbReference type="PANTHER" id="PTHR37507:SF2">
    <property type="entry name" value="SPORULATION PROTEIN YDCC"/>
    <property type="match status" value="1"/>
</dbReference>
<accession>A0A1G8WRN7</accession>